<evidence type="ECO:0000313" key="2">
    <source>
        <dbReference type="Proteomes" id="UP000308891"/>
    </source>
</evidence>
<gene>
    <name evidence="1" type="ORF">E5K04_01405</name>
</gene>
<reference evidence="1 2" key="1">
    <citation type="submission" date="2019-04" db="EMBL/GenBank/DDBJ databases">
        <title>Crenobacter sp. nov.</title>
        <authorList>
            <person name="Shi S."/>
        </authorList>
    </citation>
    <scope>NUCLEOTIDE SEQUENCE [LARGE SCALE GENOMIC DNA]</scope>
    <source>
        <strain evidence="1 2">GY 70310</strain>
    </source>
</reference>
<keyword evidence="2" id="KW-1185">Reference proteome</keyword>
<comment type="caution">
    <text evidence="1">The sequence shown here is derived from an EMBL/GenBank/DDBJ whole genome shotgun (WGS) entry which is preliminary data.</text>
</comment>
<protein>
    <submittedName>
        <fullName evidence="1">Uncharacterized protein</fullName>
    </submittedName>
</protein>
<organism evidence="1 2">
    <name type="scientific">Crenobacter intestini</name>
    <dbReference type="NCBI Taxonomy" id="2563443"/>
    <lineage>
        <taxon>Bacteria</taxon>
        <taxon>Pseudomonadati</taxon>
        <taxon>Pseudomonadota</taxon>
        <taxon>Betaproteobacteria</taxon>
        <taxon>Neisseriales</taxon>
        <taxon>Neisseriaceae</taxon>
        <taxon>Crenobacter</taxon>
    </lineage>
</organism>
<name>A0A4V4N959_9NEIS</name>
<dbReference type="Proteomes" id="UP000308891">
    <property type="component" value="Unassembled WGS sequence"/>
</dbReference>
<dbReference type="AlphaFoldDB" id="A0A4V4N959"/>
<sequence length="821" mass="84985">MDPLQIPRLSLHALGTLGSAARETLGELGITSVAELLAYPPFRHARALRAAEAGLLGREEVAGHVGPAWQGKPLDALLDAPCAVLSGVDARQAAALARLGLARVADLAAFAALDEAEALVAGSSRAGGGGAGVQRYTSFFRARALRDSSVLCQTPARIGQLFNFDGAQPGAAALGYAVTYRQQWVQLGVRLGSVSGASPATQAGRPASAAGHAGSAPGEVARATALQHQCGASSALAATAATAGRFPGAAGGANPVVAADTVVFGGVALGYVEADVEADREAFAASALNLQQRTVHNASLYRPGADQAAQPLPGALCFEVLNDYRVSIAAQDFTPLLFLPFKPLHFSAELLGEYWWLIRPAVADRALVRRLDARYLRLRPDAGPGAWPAMPAAPEDAEAGRVSVTVRLSGATAEQAIRQRACVTPALDGDDDGSVVTAALGRFWQVFDEEKRRHVKAALLTTQGPVELVCESVDGERDVSWTFATSRAVRVADITGVRVANGNGELKLGGVALGTLGFDEVRARLQVRDADAYAAPAVALLEAEQRLCRGCVVGAHGQKDLAWRPAAHLEGQTGSRDAAAGVDSAEAEATLLGFLNANPYTFTRHILQGLEPGALEEALEGVHIGDIALVDVAVTTPVGFCAGHVLLPMKACKAATARYGKIGVDTLRLEMMLVQFECAAHGKPAEAGAARAALHDYLKKFLQIGAGSGNGSVREVRLLGHVRALADLLEQLSRLAAAGGAGLFDARLTAATGRLLDFLHAPVRSSGKDAALLCGHFEALKAKFGRRMGQCLGSDEVSLPSGGLYAGAAESDRGAPPAGGA</sequence>
<dbReference type="RefSeq" id="WP_136551114.1">
    <property type="nucleotide sequence ID" value="NZ_STGJ01000001.1"/>
</dbReference>
<proteinExistence type="predicted"/>
<accession>A0A4V4N959</accession>
<dbReference type="EMBL" id="STGJ01000001">
    <property type="protein sequence ID" value="TIC87103.1"/>
    <property type="molecule type" value="Genomic_DNA"/>
</dbReference>
<evidence type="ECO:0000313" key="1">
    <source>
        <dbReference type="EMBL" id="TIC87103.1"/>
    </source>
</evidence>